<name>A0ABT9SAA2_9BURK</name>
<dbReference type="PANTHER" id="PTHR35604:SF2">
    <property type="entry name" value="TRANSPOSASE INSH FOR INSERTION SEQUENCE ELEMENT IS5A-RELATED"/>
    <property type="match status" value="1"/>
</dbReference>
<feature type="domain" description="Transposase IS4-like" evidence="6">
    <location>
        <begin position="144"/>
        <end position="315"/>
    </location>
</feature>
<dbReference type="RefSeq" id="WP_307691059.1">
    <property type="nucleotide sequence ID" value="NZ_JAUSRO010000011.1"/>
</dbReference>
<comment type="function">
    <text evidence="1">Involved in the transposition of the insertion sequence IS5.</text>
</comment>
<evidence type="ECO:0000313" key="9">
    <source>
        <dbReference type="Proteomes" id="UP001226867"/>
    </source>
</evidence>
<evidence type="ECO:0000256" key="4">
    <source>
        <dbReference type="ARBA" id="ARBA00023125"/>
    </source>
</evidence>
<dbReference type="Pfam" id="PF01609">
    <property type="entry name" value="DDE_Tnp_1"/>
    <property type="match status" value="1"/>
</dbReference>
<dbReference type="EMBL" id="JAUSRO010000011">
    <property type="protein sequence ID" value="MDP9901290.1"/>
    <property type="molecule type" value="Genomic_DNA"/>
</dbReference>
<dbReference type="InterPro" id="IPR008490">
    <property type="entry name" value="Transposase_InsH_N"/>
</dbReference>
<comment type="caution">
    <text evidence="8">The sequence shown here is derived from an EMBL/GenBank/DDBJ whole genome shotgun (WGS) entry which is preliminary data.</text>
</comment>
<dbReference type="PANTHER" id="PTHR35604">
    <property type="entry name" value="TRANSPOSASE INSH FOR INSERTION SEQUENCE ELEMENT IS5A-RELATED"/>
    <property type="match status" value="1"/>
</dbReference>
<evidence type="ECO:0000313" key="8">
    <source>
        <dbReference type="EMBL" id="MDP9901290.1"/>
    </source>
</evidence>
<organism evidence="8 9">
    <name type="scientific">Variovorax ginsengisoli</name>
    <dbReference type="NCBI Taxonomy" id="363844"/>
    <lineage>
        <taxon>Bacteria</taxon>
        <taxon>Pseudomonadati</taxon>
        <taxon>Pseudomonadota</taxon>
        <taxon>Betaproteobacteria</taxon>
        <taxon>Burkholderiales</taxon>
        <taxon>Comamonadaceae</taxon>
        <taxon>Variovorax</taxon>
    </lineage>
</organism>
<keyword evidence="3" id="KW-0815">Transposition</keyword>
<keyword evidence="4" id="KW-0238">DNA-binding</keyword>
<reference evidence="8 9" key="1">
    <citation type="submission" date="2023-07" db="EMBL/GenBank/DDBJ databases">
        <title>Sorghum-associated microbial communities from plants grown in Nebraska, USA.</title>
        <authorList>
            <person name="Schachtman D."/>
        </authorList>
    </citation>
    <scope>NUCLEOTIDE SEQUENCE [LARGE SCALE GENOMIC DNA]</scope>
    <source>
        <strain evidence="8 9">DS1607</strain>
    </source>
</reference>
<evidence type="ECO:0000256" key="2">
    <source>
        <dbReference type="ARBA" id="ARBA00010075"/>
    </source>
</evidence>
<feature type="domain" description="Transposase InsH N-terminal" evidence="7">
    <location>
        <begin position="22"/>
        <end position="115"/>
    </location>
</feature>
<evidence type="ECO:0000259" key="7">
    <source>
        <dbReference type="Pfam" id="PF05598"/>
    </source>
</evidence>
<proteinExistence type="inferred from homology"/>
<evidence type="ECO:0000256" key="3">
    <source>
        <dbReference type="ARBA" id="ARBA00022578"/>
    </source>
</evidence>
<evidence type="ECO:0000256" key="1">
    <source>
        <dbReference type="ARBA" id="ARBA00003544"/>
    </source>
</evidence>
<dbReference type="NCBIfam" id="NF033581">
    <property type="entry name" value="transpos_IS5_4"/>
    <property type="match status" value="1"/>
</dbReference>
<accession>A0ABT9SAA2</accession>
<keyword evidence="9" id="KW-1185">Reference proteome</keyword>
<evidence type="ECO:0000259" key="6">
    <source>
        <dbReference type="Pfam" id="PF01609"/>
    </source>
</evidence>
<evidence type="ECO:0000256" key="5">
    <source>
        <dbReference type="ARBA" id="ARBA00023172"/>
    </source>
</evidence>
<protein>
    <submittedName>
        <fullName evidence="8">IS5 family transposase</fullName>
    </submittedName>
</protein>
<gene>
    <name evidence="8" type="ORF">J2W36_003556</name>
</gene>
<dbReference type="Pfam" id="PF05598">
    <property type="entry name" value="DUF772"/>
    <property type="match status" value="1"/>
</dbReference>
<dbReference type="InterPro" id="IPR002559">
    <property type="entry name" value="Transposase_11"/>
</dbReference>
<keyword evidence="5" id="KW-0233">DNA recombination</keyword>
<dbReference type="Proteomes" id="UP001226867">
    <property type="component" value="Unassembled WGS sequence"/>
</dbReference>
<comment type="similarity">
    <text evidence="2">Belongs to the transposase 11 family.</text>
</comment>
<dbReference type="InterPro" id="IPR047959">
    <property type="entry name" value="Transpos_IS5"/>
</dbReference>
<sequence length="328" mass="36660">MIAKRVTAPNQLDLGLKLSTKKTRKREFLDEMDRVVSWSDLVALIEPHAPRARTGRLPFAIETMLRIHFLQQWFSLSDPAMEEALHDVPLYREFAGLDDAVVRLPDETTILRFRHLLEAHELAARMLGVVNDILTSKGLMLRAGTAVDATLIAAPSSTKNNSGARDPEMHQTKKGNQWHFGMKAHIGVDAELGLVHTVVGTAANVNDVTQGHALLHGQEEVVFADAGYQGAMKRKEATGVQWQVAMRPGKRRALDKSNPIDALTEKIEKLKASVRAKVEHPFRVIKRQFGFVKVRYLGLAKNTAQIKTLFALSNLWMARKRILQGMQA</sequence>